<protein>
    <submittedName>
        <fullName evidence="1">Glycosyl hydrolases family 43</fullName>
    </submittedName>
</protein>
<organism evidence="1 2">
    <name type="scientific">Novipirellula herctigrandis</name>
    <dbReference type="NCBI Taxonomy" id="2527986"/>
    <lineage>
        <taxon>Bacteria</taxon>
        <taxon>Pseudomonadati</taxon>
        <taxon>Planctomycetota</taxon>
        <taxon>Planctomycetia</taxon>
        <taxon>Pirellulales</taxon>
        <taxon>Pirellulaceae</taxon>
        <taxon>Novipirellula</taxon>
    </lineage>
</organism>
<name>A0A5C5Z8C3_9BACT</name>
<dbReference type="GO" id="GO:0016787">
    <property type="term" value="F:hydrolase activity"/>
    <property type="evidence" value="ECO:0007669"/>
    <property type="project" value="UniProtKB-KW"/>
</dbReference>
<evidence type="ECO:0000313" key="2">
    <source>
        <dbReference type="Proteomes" id="UP000315010"/>
    </source>
</evidence>
<keyword evidence="2" id="KW-1185">Reference proteome</keyword>
<dbReference type="Gene3D" id="2.115.10.20">
    <property type="entry name" value="Glycosyl hydrolase domain, family 43"/>
    <property type="match status" value="2"/>
</dbReference>
<dbReference type="Proteomes" id="UP000315010">
    <property type="component" value="Unassembled WGS sequence"/>
</dbReference>
<keyword evidence="1" id="KW-0378">Hydrolase</keyword>
<accession>A0A5C5Z8C3</accession>
<dbReference type="EMBL" id="SJPJ01000001">
    <property type="protein sequence ID" value="TWT82773.1"/>
    <property type="molecule type" value="Genomic_DNA"/>
</dbReference>
<comment type="caution">
    <text evidence="1">The sequence shown here is derived from an EMBL/GenBank/DDBJ whole genome shotgun (WGS) entry which is preliminary data.</text>
</comment>
<dbReference type="AlphaFoldDB" id="A0A5C5Z8C3"/>
<proteinExistence type="predicted"/>
<dbReference type="RefSeq" id="WP_419194590.1">
    <property type="nucleotide sequence ID" value="NZ_SJPJ01000001.1"/>
</dbReference>
<dbReference type="InterPro" id="IPR023296">
    <property type="entry name" value="Glyco_hydro_beta-prop_sf"/>
</dbReference>
<sequence>MFYSQRRANLKYLPGVGYCYGTDIGMAESTDGGQTWNYIGEAIGLEYEGGRNSWWAPEVVYANAQYHMFVSRIKGIYTEWGGVAVMLHFTSDDLRNWTFSDELPMHNVIDPAIFPMTDGNWRMYYKQDSKTLMIDSPDLKNWSEVGIAADDAGQEGPNVFRWKGHYWMIADVWHGQQIYRSDDLTDWTLQDGGTILGEPGVRRDDAAFGRHADVIVQGDRAFILYFTHPGGDTDHDQATSLKRTSVQVAELTYQNGKIFCDRNQPLNYRWDPDGLDW</sequence>
<dbReference type="SUPFAM" id="SSF75005">
    <property type="entry name" value="Arabinanase/levansucrase/invertase"/>
    <property type="match status" value="1"/>
</dbReference>
<gene>
    <name evidence="1" type="ORF">CA13_42360</name>
</gene>
<evidence type="ECO:0000313" key="1">
    <source>
        <dbReference type="EMBL" id="TWT82773.1"/>
    </source>
</evidence>
<reference evidence="1 2" key="1">
    <citation type="submission" date="2019-02" db="EMBL/GenBank/DDBJ databases">
        <title>Deep-cultivation of Planctomycetes and their phenomic and genomic characterization uncovers novel biology.</title>
        <authorList>
            <person name="Wiegand S."/>
            <person name="Jogler M."/>
            <person name="Boedeker C."/>
            <person name="Pinto D."/>
            <person name="Vollmers J."/>
            <person name="Rivas-Marin E."/>
            <person name="Kohn T."/>
            <person name="Peeters S.H."/>
            <person name="Heuer A."/>
            <person name="Rast P."/>
            <person name="Oberbeckmann S."/>
            <person name="Bunk B."/>
            <person name="Jeske O."/>
            <person name="Meyerdierks A."/>
            <person name="Storesund J.E."/>
            <person name="Kallscheuer N."/>
            <person name="Luecker S."/>
            <person name="Lage O.M."/>
            <person name="Pohl T."/>
            <person name="Merkel B.J."/>
            <person name="Hornburger P."/>
            <person name="Mueller R.-W."/>
            <person name="Bruemmer F."/>
            <person name="Labrenz M."/>
            <person name="Spormann A.M."/>
            <person name="Op Den Camp H."/>
            <person name="Overmann J."/>
            <person name="Amann R."/>
            <person name="Jetten M.S.M."/>
            <person name="Mascher T."/>
            <person name="Medema M.H."/>
            <person name="Devos D.P."/>
            <person name="Kaster A.-K."/>
            <person name="Ovreas L."/>
            <person name="Rohde M."/>
            <person name="Galperin M.Y."/>
            <person name="Jogler C."/>
        </authorList>
    </citation>
    <scope>NUCLEOTIDE SEQUENCE [LARGE SCALE GENOMIC DNA]</scope>
    <source>
        <strain evidence="1 2">CA13</strain>
    </source>
</reference>